<dbReference type="GO" id="GO:0016740">
    <property type="term" value="F:transferase activity"/>
    <property type="evidence" value="ECO:0007669"/>
    <property type="project" value="UniProtKB-KW"/>
</dbReference>
<evidence type="ECO:0000313" key="2">
    <source>
        <dbReference type="Proteomes" id="UP000592216"/>
    </source>
</evidence>
<dbReference type="Proteomes" id="UP000592216">
    <property type="component" value="Unassembled WGS sequence"/>
</dbReference>
<evidence type="ECO:0000313" key="1">
    <source>
        <dbReference type="EMBL" id="NVO21824.1"/>
    </source>
</evidence>
<organism evidence="1 2">
    <name type="scientific">Donghicola mangrovi</name>
    <dbReference type="NCBI Taxonomy" id="2729614"/>
    <lineage>
        <taxon>Bacteria</taxon>
        <taxon>Pseudomonadati</taxon>
        <taxon>Pseudomonadota</taxon>
        <taxon>Alphaproteobacteria</taxon>
        <taxon>Rhodobacterales</taxon>
        <taxon>Roseobacteraceae</taxon>
        <taxon>Donghicola</taxon>
    </lineage>
</organism>
<keyword evidence="1" id="KW-0808">Transferase</keyword>
<sequence length="323" mass="36572">MTVREPAPLVMANVAWHLSLGASEVHVYLDDPMDTVGDQLQVVAGVNVIRCGAAHWARLDGRAGDARQTRRQGLNATDAYRKTGADWMIHLDADEFLMPERPVSQIIGEYAREGRFLRIQPWERTYLTDTPPTSLFEGGFRVPYLGKLQDDQDLFWRSTPFLTKGLTGHSAGKALMPTRQGWRIGIHSPKEEEKRIRGDYVPEMALLHFDGMTPLHWMVKVLRYARLPREVVEGMLGGHRREQVLMALRRSHSPGGLLKFHNRLKVTDGGLRARLEDRDMFVDAPFDPANQIAAQLGYMPDLSVEGFDAILRERAGDLLDRLK</sequence>
<comment type="caution">
    <text evidence="1">The sequence shown here is derived from an EMBL/GenBank/DDBJ whole genome shotgun (WGS) entry which is preliminary data.</text>
</comment>
<proteinExistence type="predicted"/>
<gene>
    <name evidence="1" type="ORF">HJ536_00500</name>
</gene>
<protein>
    <submittedName>
        <fullName evidence="1">Glycosyltransferase family 2 protein</fullName>
    </submittedName>
</protein>
<dbReference type="Pfam" id="PF13704">
    <property type="entry name" value="Glyco_tranf_2_4"/>
    <property type="match status" value="1"/>
</dbReference>
<reference evidence="1 2" key="1">
    <citation type="submission" date="2020-04" db="EMBL/GenBank/DDBJ databases">
        <title>Donghicola sp., a member of the Rhodobacteraceae family isolated from mangrove forest in Thailand.</title>
        <authorList>
            <person name="Charoenyingcharoen P."/>
            <person name="Yukphan P."/>
        </authorList>
    </citation>
    <scope>NUCLEOTIDE SEQUENCE [LARGE SCALE GENOMIC DNA]</scope>
    <source>
        <strain evidence="1 2">B5-SW-15</strain>
    </source>
</reference>
<accession>A0A850PYJ5</accession>
<dbReference type="AlphaFoldDB" id="A0A850PYJ5"/>
<dbReference type="EMBL" id="JABCJE010000001">
    <property type="protein sequence ID" value="NVO21824.1"/>
    <property type="molecule type" value="Genomic_DNA"/>
</dbReference>
<dbReference type="RefSeq" id="WP_177156326.1">
    <property type="nucleotide sequence ID" value="NZ_JABCJE010000001.1"/>
</dbReference>
<name>A0A850PYJ5_9RHOB</name>